<evidence type="ECO:0000313" key="4">
    <source>
        <dbReference type="Proteomes" id="UP000175968"/>
    </source>
</evidence>
<dbReference type="PANTHER" id="PTHR33446:SF2">
    <property type="entry name" value="PROTEIN TONB"/>
    <property type="match status" value="1"/>
</dbReference>
<keyword evidence="1" id="KW-0812">Transmembrane</keyword>
<evidence type="ECO:0000259" key="2">
    <source>
        <dbReference type="Pfam" id="PF03544"/>
    </source>
</evidence>
<evidence type="ECO:0000313" key="3">
    <source>
        <dbReference type="EMBL" id="AOW08489.1"/>
    </source>
</evidence>
<feature type="domain" description="TonB C-terminal" evidence="2">
    <location>
        <begin position="199"/>
        <end position="257"/>
    </location>
</feature>
<dbReference type="Proteomes" id="UP000175968">
    <property type="component" value="Chromosome"/>
</dbReference>
<dbReference type="PANTHER" id="PTHR33446">
    <property type="entry name" value="PROTEIN TONB-RELATED"/>
    <property type="match status" value="1"/>
</dbReference>
<reference evidence="3 4" key="1">
    <citation type="submission" date="2016-10" db="EMBL/GenBank/DDBJ databases">
        <title>Flavobacterium gilvum sp. nov., isolated from stream water.</title>
        <authorList>
            <person name="Shin S.-K."/>
            <person name="Cho Y.-J."/>
            <person name="Yi H."/>
        </authorList>
    </citation>
    <scope>NUCLEOTIDE SEQUENCE [LARGE SCALE GENOMIC DNA]</scope>
    <source>
        <strain evidence="3 4">EM1308</strain>
    </source>
</reference>
<organism evidence="3 4">
    <name type="scientific">Flavobacterium gilvum</name>
    <dbReference type="NCBI Taxonomy" id="1492737"/>
    <lineage>
        <taxon>Bacteria</taxon>
        <taxon>Pseudomonadati</taxon>
        <taxon>Bacteroidota</taxon>
        <taxon>Flavobacteriia</taxon>
        <taxon>Flavobacteriales</taxon>
        <taxon>Flavobacteriaceae</taxon>
        <taxon>Flavobacterium</taxon>
    </lineage>
</organism>
<dbReference type="GO" id="GO:0031992">
    <property type="term" value="F:energy transducer activity"/>
    <property type="evidence" value="ECO:0007669"/>
    <property type="project" value="TreeGrafter"/>
</dbReference>
<dbReference type="KEGG" id="fgl:EM308_02685"/>
<dbReference type="InterPro" id="IPR051045">
    <property type="entry name" value="TonB-dependent_transducer"/>
</dbReference>
<dbReference type="Pfam" id="PF03544">
    <property type="entry name" value="TonB_C"/>
    <property type="match status" value="1"/>
</dbReference>
<name>A0AAC9N5L2_9FLAO</name>
<dbReference type="EMBL" id="CP017479">
    <property type="protein sequence ID" value="AOW08489.1"/>
    <property type="molecule type" value="Genomic_DNA"/>
</dbReference>
<protein>
    <recommendedName>
        <fullName evidence="2">TonB C-terminal domain-containing protein</fullName>
    </recommendedName>
</protein>
<evidence type="ECO:0000256" key="1">
    <source>
        <dbReference type="SAM" id="Phobius"/>
    </source>
</evidence>
<dbReference type="GO" id="GO:0055085">
    <property type="term" value="P:transmembrane transport"/>
    <property type="evidence" value="ECO:0007669"/>
    <property type="project" value="InterPro"/>
</dbReference>
<feature type="transmembrane region" description="Helical" evidence="1">
    <location>
        <begin position="47"/>
        <end position="65"/>
    </location>
</feature>
<keyword evidence="1" id="KW-1133">Transmembrane helix</keyword>
<accession>A0AAC9N5L2</accession>
<proteinExistence type="predicted"/>
<dbReference type="SUPFAM" id="SSF74653">
    <property type="entry name" value="TolA/TonB C-terminal domain"/>
    <property type="match status" value="2"/>
</dbReference>
<keyword evidence="1" id="KW-0472">Membrane</keyword>
<dbReference type="AlphaFoldDB" id="A0AAC9N5L2"/>
<gene>
    <name evidence="3" type="ORF">EM308_02685</name>
</gene>
<dbReference type="GO" id="GO:0098797">
    <property type="term" value="C:plasma membrane protein complex"/>
    <property type="evidence" value="ECO:0007669"/>
    <property type="project" value="TreeGrafter"/>
</dbReference>
<keyword evidence="4" id="KW-1185">Reference proteome</keyword>
<dbReference type="Gene3D" id="3.30.1150.10">
    <property type="match status" value="2"/>
</dbReference>
<sequence length="380" mass="42964">MKNKDLDNFFKSKSNSFNEMPSDDLWKKIQNNLSQEPKPKSNFKKTFFTMILPTIALFSVIALFLNSENSSQKTEQPILNNDSIKKEKSVVILDSGTKLKSSIPILDLKDSTLNLKKQEKTNIDNLKSPKNDLKANSVAAKHLMNDTINRIITYTVTSNVQEKIFSINEVEVKPEFPNGINKFHAFIWGKFKRPKDCPEGRIAVTFVIEKDGSLTDIKTVKDIGFGVGEEVIRVLKECPKWIPGKNDEKIVRVQYTLALTIQAEEELYNYEPEPVYSLAGIEQKPEFIGGMEKLYAFIAKNYKTPIGCPSGKVYMTFIVEQDGSLSNIKCVKDVGFGSGKEAVRVLQECPNWIPGEQNGKKVRVLYSMPITVAPTEKYKE</sequence>
<dbReference type="InterPro" id="IPR037682">
    <property type="entry name" value="TonB_C"/>
</dbReference>